<accession>A0A5J4T996</accession>
<name>A0A5J4T996_9EUKA</name>
<reference evidence="1 2" key="1">
    <citation type="submission" date="2019-03" db="EMBL/GenBank/DDBJ databases">
        <title>Single cell metagenomics reveals metabolic interactions within the superorganism composed of flagellate Streblomastix strix and complex community of Bacteroidetes bacteria on its surface.</title>
        <authorList>
            <person name="Treitli S.C."/>
            <person name="Kolisko M."/>
            <person name="Husnik F."/>
            <person name="Keeling P."/>
            <person name="Hampl V."/>
        </authorList>
    </citation>
    <scope>NUCLEOTIDE SEQUENCE [LARGE SCALE GENOMIC DNA]</scope>
    <source>
        <strain evidence="1">ST1C</strain>
    </source>
</reference>
<proteinExistence type="predicted"/>
<comment type="caution">
    <text evidence="1">The sequence shown here is derived from an EMBL/GenBank/DDBJ whole genome shotgun (WGS) entry which is preliminary data.</text>
</comment>
<protein>
    <submittedName>
        <fullName evidence="1">Uncharacterized protein</fullName>
    </submittedName>
</protein>
<dbReference type="Proteomes" id="UP000324800">
    <property type="component" value="Unassembled WGS sequence"/>
</dbReference>
<gene>
    <name evidence="1" type="ORF">EZS28_049703</name>
</gene>
<dbReference type="EMBL" id="SNRW01035740">
    <property type="protein sequence ID" value="KAA6354769.1"/>
    <property type="molecule type" value="Genomic_DNA"/>
</dbReference>
<evidence type="ECO:0000313" key="1">
    <source>
        <dbReference type="EMBL" id="KAA6354769.1"/>
    </source>
</evidence>
<organism evidence="1 2">
    <name type="scientific">Streblomastix strix</name>
    <dbReference type="NCBI Taxonomy" id="222440"/>
    <lineage>
        <taxon>Eukaryota</taxon>
        <taxon>Metamonada</taxon>
        <taxon>Preaxostyla</taxon>
        <taxon>Oxymonadida</taxon>
        <taxon>Streblomastigidae</taxon>
        <taxon>Streblomastix</taxon>
    </lineage>
</organism>
<feature type="non-terminal residue" evidence="1">
    <location>
        <position position="8"/>
    </location>
</feature>
<evidence type="ECO:0000313" key="2">
    <source>
        <dbReference type="Proteomes" id="UP000324800"/>
    </source>
</evidence>
<sequence length="8" mass="1021">MQLQKDKM</sequence>